<evidence type="ECO:0000313" key="8">
    <source>
        <dbReference type="EMBL" id="GLR18176.1"/>
    </source>
</evidence>
<keyword evidence="6" id="KW-0479">Metal-binding</keyword>
<dbReference type="InterPro" id="IPR043146">
    <property type="entry name" value="Penicillin_amidase_N_B-knob"/>
</dbReference>
<feature type="chain" id="PRO_5041231985" evidence="7">
    <location>
        <begin position="23"/>
        <end position="701"/>
    </location>
</feature>
<evidence type="ECO:0000256" key="7">
    <source>
        <dbReference type="SAM" id="SignalP"/>
    </source>
</evidence>
<evidence type="ECO:0000256" key="4">
    <source>
        <dbReference type="ARBA" id="ARBA00023145"/>
    </source>
</evidence>
<dbReference type="Gene3D" id="3.60.20.10">
    <property type="entry name" value="Glutamine Phosphoribosylpyrophosphate, subunit 1, domain 1"/>
    <property type="match status" value="1"/>
</dbReference>
<feature type="binding site" evidence="6">
    <location>
        <position position="271"/>
    </location>
    <ligand>
        <name>Ca(2+)</name>
        <dbReference type="ChEBI" id="CHEBI:29108"/>
    </ligand>
</feature>
<keyword evidence="3" id="KW-0378">Hydrolase</keyword>
<dbReference type="InterPro" id="IPR029055">
    <property type="entry name" value="Ntn_hydrolases_N"/>
</dbReference>
<dbReference type="Gene3D" id="1.10.439.10">
    <property type="entry name" value="Penicillin Amidohydrolase, domain 1"/>
    <property type="match status" value="1"/>
</dbReference>
<dbReference type="GO" id="GO:0046872">
    <property type="term" value="F:metal ion binding"/>
    <property type="evidence" value="ECO:0007669"/>
    <property type="project" value="UniProtKB-KW"/>
</dbReference>
<accession>A0AA37WDP7</accession>
<comment type="cofactor">
    <cofactor evidence="6">
        <name>Ca(2+)</name>
        <dbReference type="ChEBI" id="CHEBI:29108"/>
    </cofactor>
    <text evidence="6">Binds 1 Ca(2+) ion per dimer.</text>
</comment>
<feature type="signal peptide" evidence="7">
    <location>
        <begin position="1"/>
        <end position="22"/>
    </location>
</feature>
<reference evidence="8" key="1">
    <citation type="journal article" date="2014" name="Int. J. Syst. Evol. Microbiol.">
        <title>Complete genome sequence of Corynebacterium casei LMG S-19264T (=DSM 44701T), isolated from a smear-ripened cheese.</title>
        <authorList>
            <consortium name="US DOE Joint Genome Institute (JGI-PGF)"/>
            <person name="Walter F."/>
            <person name="Albersmeier A."/>
            <person name="Kalinowski J."/>
            <person name="Ruckert C."/>
        </authorList>
    </citation>
    <scope>NUCLEOTIDE SEQUENCE</scope>
    <source>
        <strain evidence="8">NBRC 108769</strain>
    </source>
</reference>
<evidence type="ECO:0000313" key="9">
    <source>
        <dbReference type="Proteomes" id="UP001156666"/>
    </source>
</evidence>
<feature type="binding site" evidence="6">
    <location>
        <position position="274"/>
    </location>
    <ligand>
        <name>Ca(2+)</name>
        <dbReference type="ChEBI" id="CHEBI:29108"/>
    </ligand>
</feature>
<dbReference type="PANTHER" id="PTHR34218">
    <property type="entry name" value="PEPTIDASE S45 PENICILLIN AMIDASE"/>
    <property type="match status" value="1"/>
</dbReference>
<dbReference type="RefSeq" id="WP_235294394.1">
    <property type="nucleotide sequence ID" value="NZ_BSOH01000015.1"/>
</dbReference>
<dbReference type="SUPFAM" id="SSF56235">
    <property type="entry name" value="N-terminal nucleophile aminohydrolases (Ntn hydrolases)"/>
    <property type="match status" value="1"/>
</dbReference>
<evidence type="ECO:0000256" key="3">
    <source>
        <dbReference type="ARBA" id="ARBA00022801"/>
    </source>
</evidence>
<evidence type="ECO:0000256" key="1">
    <source>
        <dbReference type="ARBA" id="ARBA00006586"/>
    </source>
</evidence>
<feature type="active site" description="Nucleophile" evidence="5">
    <location>
        <position position="198"/>
    </location>
</feature>
<comment type="similarity">
    <text evidence="1">Belongs to the peptidase S45 family.</text>
</comment>
<reference evidence="8" key="2">
    <citation type="submission" date="2023-01" db="EMBL/GenBank/DDBJ databases">
        <title>Draft genome sequence of Portibacter lacus strain NBRC 108769.</title>
        <authorList>
            <person name="Sun Q."/>
            <person name="Mori K."/>
        </authorList>
    </citation>
    <scope>NUCLEOTIDE SEQUENCE</scope>
    <source>
        <strain evidence="8">NBRC 108769</strain>
    </source>
</reference>
<evidence type="ECO:0000256" key="2">
    <source>
        <dbReference type="ARBA" id="ARBA00022729"/>
    </source>
</evidence>
<protein>
    <submittedName>
        <fullName evidence="8">Penicillin amidase</fullName>
    </submittedName>
</protein>
<evidence type="ECO:0000256" key="6">
    <source>
        <dbReference type="PIRSR" id="PIRSR001227-2"/>
    </source>
</evidence>
<dbReference type="Gene3D" id="1.10.1400.10">
    <property type="match status" value="1"/>
</dbReference>
<feature type="binding site" evidence="6">
    <location>
        <position position="147"/>
    </location>
    <ligand>
        <name>Ca(2+)</name>
        <dbReference type="ChEBI" id="CHEBI:29108"/>
    </ligand>
</feature>
<dbReference type="PIRSF" id="PIRSF001227">
    <property type="entry name" value="Pen_acylase"/>
    <property type="match status" value="1"/>
</dbReference>
<keyword evidence="2 7" id="KW-0732">Signal</keyword>
<dbReference type="InterPro" id="IPR002692">
    <property type="entry name" value="S45"/>
</dbReference>
<keyword evidence="6" id="KW-0106">Calcium</keyword>
<keyword evidence="4" id="KW-0865">Zymogen</keyword>
<dbReference type="InterPro" id="IPR014395">
    <property type="entry name" value="Pen/GL7ACA/AHL_acylase"/>
</dbReference>
<dbReference type="GO" id="GO:0016811">
    <property type="term" value="F:hydrolase activity, acting on carbon-nitrogen (but not peptide) bonds, in linear amides"/>
    <property type="evidence" value="ECO:0007669"/>
    <property type="project" value="InterPro"/>
</dbReference>
<proteinExistence type="inferred from homology"/>
<dbReference type="GO" id="GO:0017000">
    <property type="term" value="P:antibiotic biosynthetic process"/>
    <property type="evidence" value="ECO:0007669"/>
    <property type="project" value="InterPro"/>
</dbReference>
<keyword evidence="9" id="KW-1185">Reference proteome</keyword>
<dbReference type="InterPro" id="IPR023343">
    <property type="entry name" value="Penicillin_amidase_dom1"/>
</dbReference>
<name>A0AA37WDP7_9BACT</name>
<dbReference type="Proteomes" id="UP001156666">
    <property type="component" value="Unassembled WGS sequence"/>
</dbReference>
<sequence>MKRSVIYSVVAMFVFWSQSASGQNIIDYKVTIARDSFGVPHIFGETDEDVAYGMAWVQCEDQFKTMQEILAACRGVYGEIKGKDGVIADIGIQYMGLKDFVDENYDNDVKGDFKGYLESYVQGVNDYAEKHPERVLLKKLFPISGREVLVGYMLGNVEISGAGNDLKRILNGRVKRSRTEKKTKEKVSSDGINSDKGSNAFAFAPSKTKDGSTYLAINSHQPLEGWYSWYEAHLHSEEGLNIIGGTFAGGASIFLGANEHLGWAHTVNHADFSDVYELTVNEDGTAYLYDGEWLPLTKKKAKAKVKVLGFMKIPIKRAYYESVYGPTFKTDSGYFAWRFMAGQTLKMAEQWWKMNKAQNLEEFREALEIRGIISTNIVYADREGNIYYVSNGRIPERDPAYDWNGVLPGNTSETLTDNNLIPFDSLPQVLNPKSGWVFNTNNTPFTASASGFSPRETKLNGVMSYQESGRENNRSVRFLELMEGRGKLTYEDFKRIKYDDQYPSNLRKVSGVDVNVLFRMDPKSYPEVADALEIIQNWDRRSNVESEGATMFLATAYAMKAIGGRQLQREEMALKGLIDAKSKLLEKYGTLKVALGDFQRHIRGDVNLPMAGAPDVLASIYSVAQEDGTYKAVAGESYIELVRFSKEGVEIESINAYGNSEVDGDPNSTNQMEYFTTQRLKKMTFDKEEILSKAVKVYNLK</sequence>
<dbReference type="InterPro" id="IPR043147">
    <property type="entry name" value="Penicillin_amidase_A-knob"/>
</dbReference>
<dbReference type="Gene3D" id="2.30.120.10">
    <property type="match status" value="1"/>
</dbReference>
<dbReference type="Pfam" id="PF01804">
    <property type="entry name" value="Penicil_amidase"/>
    <property type="match status" value="1"/>
</dbReference>
<comment type="caution">
    <text evidence="8">The sequence shown here is derived from an EMBL/GenBank/DDBJ whole genome shotgun (WGS) entry which is preliminary data.</text>
</comment>
<dbReference type="PANTHER" id="PTHR34218:SF3">
    <property type="entry name" value="ACYL-HOMOSERINE LACTONE ACYLASE PVDQ"/>
    <property type="match status" value="1"/>
</dbReference>
<dbReference type="EMBL" id="BSOH01000015">
    <property type="protein sequence ID" value="GLR18176.1"/>
    <property type="molecule type" value="Genomic_DNA"/>
</dbReference>
<evidence type="ECO:0000256" key="5">
    <source>
        <dbReference type="PIRSR" id="PIRSR001227-1"/>
    </source>
</evidence>
<organism evidence="8 9">
    <name type="scientific">Portibacter lacus</name>
    <dbReference type="NCBI Taxonomy" id="1099794"/>
    <lineage>
        <taxon>Bacteria</taxon>
        <taxon>Pseudomonadati</taxon>
        <taxon>Bacteroidota</taxon>
        <taxon>Saprospiria</taxon>
        <taxon>Saprospirales</taxon>
        <taxon>Haliscomenobacteraceae</taxon>
        <taxon>Portibacter</taxon>
    </lineage>
</organism>
<gene>
    <name evidence="8" type="ORF">GCM10007940_27910</name>
</gene>
<dbReference type="AlphaFoldDB" id="A0AA37WDP7"/>